<evidence type="ECO:0000313" key="7">
    <source>
        <dbReference type="Proteomes" id="UP000290876"/>
    </source>
</evidence>
<dbReference type="Gene3D" id="1.20.1740.10">
    <property type="entry name" value="Amino acid/polyamine transporter I"/>
    <property type="match status" value="1"/>
</dbReference>
<proteinExistence type="predicted"/>
<dbReference type="GO" id="GO:0016020">
    <property type="term" value="C:membrane"/>
    <property type="evidence" value="ECO:0007669"/>
    <property type="project" value="UniProtKB-SubCell"/>
</dbReference>
<evidence type="ECO:0008006" key="8">
    <source>
        <dbReference type="Google" id="ProtNLM"/>
    </source>
</evidence>
<evidence type="ECO:0000256" key="4">
    <source>
        <dbReference type="ARBA" id="ARBA00023136"/>
    </source>
</evidence>
<feature type="transmembrane region" description="Helical" evidence="5">
    <location>
        <begin position="205"/>
        <end position="225"/>
    </location>
</feature>
<organism evidence="6 7">
    <name type="scientific">Mycoplasmopsis columbinasalis</name>
    <dbReference type="NCBI Taxonomy" id="114880"/>
    <lineage>
        <taxon>Bacteria</taxon>
        <taxon>Bacillati</taxon>
        <taxon>Mycoplasmatota</taxon>
        <taxon>Mycoplasmoidales</taxon>
        <taxon>Metamycoplasmataceae</taxon>
        <taxon>Mycoplasmopsis</taxon>
    </lineage>
</organism>
<feature type="transmembrane region" description="Helical" evidence="5">
    <location>
        <begin position="246"/>
        <end position="268"/>
    </location>
</feature>
<dbReference type="KEGG" id="mcob:NCTC10184_00516"/>
<reference evidence="6 7" key="1">
    <citation type="submission" date="2019-01" db="EMBL/GenBank/DDBJ databases">
        <authorList>
            <consortium name="Pathogen Informatics"/>
        </authorList>
    </citation>
    <scope>NUCLEOTIDE SEQUENCE [LARGE SCALE GENOMIC DNA]</scope>
    <source>
        <strain evidence="6 7">NCTC10184</strain>
    </source>
</reference>
<dbReference type="InterPro" id="IPR002293">
    <property type="entry name" value="AA/rel_permease1"/>
</dbReference>
<accession>A0A449BAR1</accession>
<feature type="transmembrane region" description="Helical" evidence="5">
    <location>
        <begin position="499"/>
        <end position="527"/>
    </location>
</feature>
<evidence type="ECO:0000256" key="5">
    <source>
        <dbReference type="SAM" id="Phobius"/>
    </source>
</evidence>
<keyword evidence="3 5" id="KW-1133">Transmembrane helix</keyword>
<feature type="transmembrane region" description="Helical" evidence="5">
    <location>
        <begin position="81"/>
        <end position="103"/>
    </location>
</feature>
<sequence length="553" mass="61276">MIVIGTSVGAGIFFKSASVLNNSQNSFILAIVSWIIASLAVIATGIALIDIASVGKKDNLSIIGWIRHFNGELAFKVSKNFITFVYLPITHFFLPFYVILPLQDGIGAILGQPAWIIGSNYDWLIWIAVAIVINIYFMSVPTLFSKVGDWQNKIATVIKFIPLLFVIFLGIGLIATNNSGLDQVSFTIDKLASKSVYAGGTLKQVYGLGAGFGGFISVMAIFFTYDGFYLAAGVSSEMKRPEKTPLALFFGLGITTVIYITIAVFMSLNGGDFSAMKAYMAKIMPENVAAILFGVINILIAIGVLGIINNFAMWTPRLIENLILHGEIPLWKKFIGKLNFNSPRVGVVYSFVTVFPMFILLTAIGALGYMPSPAFSVYSNEIGQNMSRLYAFNDLISNWTSLFIFAFVVCVLFGAIRKHKETSYEKGEFKIKGFKIYAWFSLVVVSISLLVAVTTPFVDLILMALWDKHLVIENLMNADPNLTVQTATLKAQELFNFNLISRCLTVATLIFFFVVSFIPSPIASAYFKKKFGSLERYNYEKEVIIKQYKHLYA</sequence>
<evidence type="ECO:0000313" key="6">
    <source>
        <dbReference type="EMBL" id="VEU78276.1"/>
    </source>
</evidence>
<dbReference type="AlphaFoldDB" id="A0A449BAR1"/>
<feature type="transmembrane region" description="Helical" evidence="5">
    <location>
        <begin position="288"/>
        <end position="308"/>
    </location>
</feature>
<feature type="transmembrane region" description="Helical" evidence="5">
    <location>
        <begin position="347"/>
        <end position="370"/>
    </location>
</feature>
<dbReference type="Proteomes" id="UP000290876">
    <property type="component" value="Chromosome"/>
</dbReference>
<comment type="subcellular location">
    <subcellularLocation>
        <location evidence="1">Membrane</location>
        <topology evidence="1">Multi-pass membrane protein</topology>
    </subcellularLocation>
</comment>
<gene>
    <name evidence="6" type="ORF">NCTC10184_00516</name>
</gene>
<protein>
    <recommendedName>
        <fullName evidence="8">Amino acid permease</fullName>
    </recommendedName>
</protein>
<dbReference type="EMBL" id="LR215043">
    <property type="protein sequence ID" value="VEU78276.1"/>
    <property type="molecule type" value="Genomic_DNA"/>
</dbReference>
<feature type="transmembrane region" description="Helical" evidence="5">
    <location>
        <begin position="437"/>
        <end position="466"/>
    </location>
</feature>
<feature type="transmembrane region" description="Helical" evidence="5">
    <location>
        <begin position="27"/>
        <end position="49"/>
    </location>
</feature>
<dbReference type="GO" id="GO:0022857">
    <property type="term" value="F:transmembrane transporter activity"/>
    <property type="evidence" value="ECO:0007669"/>
    <property type="project" value="InterPro"/>
</dbReference>
<name>A0A449BAR1_9BACT</name>
<evidence type="ECO:0000256" key="2">
    <source>
        <dbReference type="ARBA" id="ARBA00022692"/>
    </source>
</evidence>
<keyword evidence="4 5" id="KW-0472">Membrane</keyword>
<dbReference type="PIRSF" id="PIRSF006060">
    <property type="entry name" value="AA_transporter"/>
    <property type="match status" value="1"/>
</dbReference>
<evidence type="ECO:0000256" key="1">
    <source>
        <dbReference type="ARBA" id="ARBA00004141"/>
    </source>
</evidence>
<dbReference type="Pfam" id="PF13520">
    <property type="entry name" value="AA_permease_2"/>
    <property type="match status" value="1"/>
</dbReference>
<feature type="transmembrane region" description="Helical" evidence="5">
    <location>
        <begin position="156"/>
        <end position="175"/>
    </location>
</feature>
<feature type="transmembrane region" description="Helical" evidence="5">
    <location>
        <begin position="396"/>
        <end position="416"/>
    </location>
</feature>
<feature type="transmembrane region" description="Helical" evidence="5">
    <location>
        <begin position="123"/>
        <end position="144"/>
    </location>
</feature>
<keyword evidence="7" id="KW-1185">Reference proteome</keyword>
<evidence type="ECO:0000256" key="3">
    <source>
        <dbReference type="ARBA" id="ARBA00022989"/>
    </source>
</evidence>
<keyword evidence="2 5" id="KW-0812">Transmembrane</keyword>